<keyword evidence="2" id="KW-1185">Reference proteome</keyword>
<dbReference type="RefSeq" id="WP_285878845.1">
    <property type="nucleotide sequence ID" value="NZ_JARFYN010000009.1"/>
</dbReference>
<dbReference type="Proteomes" id="UP001172630">
    <property type="component" value="Unassembled WGS sequence"/>
</dbReference>
<name>A0ABT7KF99_9HYPH</name>
<dbReference type="EMBL" id="JARFYN010000009">
    <property type="protein sequence ID" value="MDL2405844.1"/>
    <property type="molecule type" value="Genomic_DNA"/>
</dbReference>
<evidence type="ECO:0000313" key="2">
    <source>
        <dbReference type="Proteomes" id="UP001172630"/>
    </source>
</evidence>
<evidence type="ECO:0000313" key="1">
    <source>
        <dbReference type="EMBL" id="MDL2405844.1"/>
    </source>
</evidence>
<organism evidence="1 2">
    <name type="scientific">Rhizobium calliandrae</name>
    <dbReference type="NCBI Taxonomy" id="1312182"/>
    <lineage>
        <taxon>Bacteria</taxon>
        <taxon>Pseudomonadati</taxon>
        <taxon>Pseudomonadota</taxon>
        <taxon>Alphaproteobacteria</taxon>
        <taxon>Hyphomicrobiales</taxon>
        <taxon>Rhizobiaceae</taxon>
        <taxon>Rhizobium/Agrobacterium group</taxon>
        <taxon>Rhizobium</taxon>
    </lineage>
</organism>
<accession>A0ABT7KF99</accession>
<protein>
    <recommendedName>
        <fullName evidence="3">Peptidase M4 domain-containing protein</fullName>
    </recommendedName>
</protein>
<comment type="caution">
    <text evidence="1">The sequence shown here is derived from an EMBL/GenBank/DDBJ whole genome shotgun (WGS) entry which is preliminary data.</text>
</comment>
<reference evidence="1" key="1">
    <citation type="submission" date="2023-06" db="EMBL/GenBank/DDBJ databases">
        <title>Phylogenetic Diversity of Rhizobium strains.</title>
        <authorList>
            <person name="Moura F.T."/>
            <person name="Helene L.C.F."/>
            <person name="Hungria M."/>
        </authorList>
    </citation>
    <scope>NUCLEOTIDE SEQUENCE</scope>
    <source>
        <strain evidence="1">CCGE524</strain>
    </source>
</reference>
<dbReference type="SUPFAM" id="SSF55486">
    <property type="entry name" value="Metalloproteases ('zincins'), catalytic domain"/>
    <property type="match status" value="1"/>
</dbReference>
<evidence type="ECO:0008006" key="3">
    <source>
        <dbReference type="Google" id="ProtNLM"/>
    </source>
</evidence>
<sequence length="492" mass="53466">MAYENPQSSLNIPLPVVEIEQEQIMSAPLNNPPAVTDLTIWEDDPASGVFTTAPKPDLTLPPLKFLIPGAEPPLSNDVNSAAFRYWTAAEALKRGTNFWAPIVPQPQLWQRGGDTLEVHLDRWEDLEADYNRDALNFYHGPSPSGTVYSCASPDVVCHELGHAILDAIKPGLWTAHLQEVASFHETFADMSAILCALQLPSFRQAILVETNGNLNSDSRLSRIGQQLGAAVHVLYPKDADPNCLRNASSFFSYCDPSSLPSSALTTSLSSNPHSFSRVFTGALFEALADMLTVCAANPSAATPNELRAVSEDMRDILASGVTNAREIPGYFAEVATTISLASAQKNPAYPGIFLGAFVGHAILSMETAATIQSSLNILQDEFVEMAHDRQLAEALTVLPSSRYGLAEDLNIAMTTSPLGFIARSARTDGKSMEHTSLPVAAEAFVDELFMIGQVDYNGFGLKGFKSYGRRRSKTHELVLRDGGLTLQRRLFH</sequence>
<proteinExistence type="predicted"/>
<gene>
    <name evidence="1" type="ORF">PY650_09230</name>
</gene>